<organism evidence="3 4">
    <name type="scientific">Pseudomassariella vexata</name>
    <dbReference type="NCBI Taxonomy" id="1141098"/>
    <lineage>
        <taxon>Eukaryota</taxon>
        <taxon>Fungi</taxon>
        <taxon>Dikarya</taxon>
        <taxon>Ascomycota</taxon>
        <taxon>Pezizomycotina</taxon>
        <taxon>Sordariomycetes</taxon>
        <taxon>Xylariomycetidae</taxon>
        <taxon>Amphisphaeriales</taxon>
        <taxon>Pseudomassariaceae</taxon>
        <taxon>Pseudomassariella</taxon>
    </lineage>
</organism>
<evidence type="ECO:0000313" key="4">
    <source>
        <dbReference type="Proteomes" id="UP000193689"/>
    </source>
</evidence>
<feature type="chain" id="PRO_5013208906" description="Cyanovirin-N domain-containing protein" evidence="1">
    <location>
        <begin position="24"/>
        <end position="142"/>
    </location>
</feature>
<protein>
    <recommendedName>
        <fullName evidence="2">Cyanovirin-N domain-containing protein</fullName>
    </recommendedName>
</protein>
<dbReference type="InterPro" id="IPR011058">
    <property type="entry name" value="Cyanovirin-N"/>
</dbReference>
<gene>
    <name evidence="3" type="ORF">BCR38DRAFT_486521</name>
</gene>
<keyword evidence="1" id="KW-0732">Signal</keyword>
<feature type="domain" description="Cyanovirin-N" evidence="2">
    <location>
        <begin position="36"/>
        <end position="129"/>
    </location>
</feature>
<dbReference type="InParanoid" id="A0A1Y2DSV8"/>
<dbReference type="InterPro" id="IPR036673">
    <property type="entry name" value="Cyanovirin-N_sf"/>
</dbReference>
<dbReference type="GeneID" id="63780253"/>
<evidence type="ECO:0000256" key="1">
    <source>
        <dbReference type="SAM" id="SignalP"/>
    </source>
</evidence>
<dbReference type="Gene3D" id="2.30.60.10">
    <property type="entry name" value="Cyanovirin-N"/>
    <property type="match status" value="1"/>
</dbReference>
<reference evidence="3 4" key="1">
    <citation type="submission" date="2016-07" db="EMBL/GenBank/DDBJ databases">
        <title>Pervasive Adenine N6-methylation of Active Genes in Fungi.</title>
        <authorList>
            <consortium name="DOE Joint Genome Institute"/>
            <person name="Mondo S.J."/>
            <person name="Dannebaum R.O."/>
            <person name="Kuo R.C."/>
            <person name="Labutti K."/>
            <person name="Haridas S."/>
            <person name="Kuo A."/>
            <person name="Salamov A."/>
            <person name="Ahrendt S.R."/>
            <person name="Lipzen A."/>
            <person name="Sullivan W."/>
            <person name="Andreopoulos W.B."/>
            <person name="Clum A."/>
            <person name="Lindquist E."/>
            <person name="Daum C."/>
            <person name="Ramamoorthy G.K."/>
            <person name="Gryganskyi A."/>
            <person name="Culley D."/>
            <person name="Magnuson J.K."/>
            <person name="James T.Y."/>
            <person name="O'Malley M.A."/>
            <person name="Stajich J.E."/>
            <person name="Spatafora J.W."/>
            <person name="Visel A."/>
            <person name="Grigoriev I.V."/>
        </authorList>
    </citation>
    <scope>NUCLEOTIDE SEQUENCE [LARGE SCALE GENOMIC DNA]</scope>
    <source>
        <strain evidence="3 4">CBS 129021</strain>
    </source>
</reference>
<dbReference type="RefSeq" id="XP_040714085.1">
    <property type="nucleotide sequence ID" value="XM_040864041.1"/>
</dbReference>
<dbReference type="AlphaFoldDB" id="A0A1Y2DSV8"/>
<dbReference type="STRING" id="1141098.A0A1Y2DSV8"/>
<accession>A0A1Y2DSV8</accession>
<dbReference type="EMBL" id="MCFJ01000009">
    <property type="protein sequence ID" value="ORY62249.1"/>
    <property type="molecule type" value="Genomic_DNA"/>
</dbReference>
<feature type="signal peptide" evidence="1">
    <location>
        <begin position="1"/>
        <end position="23"/>
    </location>
</feature>
<dbReference type="OrthoDB" id="4672515at2759"/>
<evidence type="ECO:0000259" key="2">
    <source>
        <dbReference type="Pfam" id="PF08881"/>
    </source>
</evidence>
<dbReference type="SUPFAM" id="SSF51322">
    <property type="entry name" value="Cyanovirin-N"/>
    <property type="match status" value="1"/>
</dbReference>
<dbReference type="Pfam" id="PF08881">
    <property type="entry name" value="CVNH"/>
    <property type="match status" value="1"/>
</dbReference>
<evidence type="ECO:0000313" key="3">
    <source>
        <dbReference type="EMBL" id="ORY62249.1"/>
    </source>
</evidence>
<dbReference type="Proteomes" id="UP000193689">
    <property type="component" value="Unassembled WGS sequence"/>
</dbReference>
<name>A0A1Y2DSV8_9PEZI</name>
<sequence length="142" mass="15810">MKFLITIVTLVVTLLGLANHASAQGFVSNCTWQGANLTGSFLGMYCNDNDWAEFHYMWTWFDLGHCMLNNGGSLAAYDNGQFYGSCHDCSFRGSNTDFQFACLCSDIDGNLKNSSYDINRIVWNHNGTLGCYGWQGNQSSRP</sequence>
<proteinExistence type="predicted"/>
<keyword evidence="4" id="KW-1185">Reference proteome</keyword>
<comment type="caution">
    <text evidence="3">The sequence shown here is derived from an EMBL/GenBank/DDBJ whole genome shotgun (WGS) entry which is preliminary data.</text>
</comment>